<reference evidence="1 2" key="1">
    <citation type="journal article" date="2016" name="Nat. Commun.">
        <title>Thousands of microbial genomes shed light on interconnected biogeochemical processes in an aquifer system.</title>
        <authorList>
            <person name="Anantharaman K."/>
            <person name="Brown C.T."/>
            <person name="Hug L.A."/>
            <person name="Sharon I."/>
            <person name="Castelle C.J."/>
            <person name="Probst A.J."/>
            <person name="Thomas B.C."/>
            <person name="Singh A."/>
            <person name="Wilkins M.J."/>
            <person name="Karaoz U."/>
            <person name="Brodie E.L."/>
            <person name="Williams K.H."/>
            <person name="Hubbard S.S."/>
            <person name="Banfield J.F."/>
        </authorList>
    </citation>
    <scope>NUCLEOTIDE SEQUENCE [LARGE SCALE GENOMIC DNA]</scope>
</reference>
<comment type="caution">
    <text evidence="1">The sequence shown here is derived from an EMBL/GenBank/DDBJ whole genome shotgun (WGS) entry which is preliminary data.</text>
</comment>
<evidence type="ECO:0000313" key="1">
    <source>
        <dbReference type="EMBL" id="OGN00691.1"/>
    </source>
</evidence>
<proteinExistence type="predicted"/>
<evidence type="ECO:0000313" key="2">
    <source>
        <dbReference type="Proteomes" id="UP000177117"/>
    </source>
</evidence>
<dbReference type="AlphaFoldDB" id="A0A1F8EIM7"/>
<dbReference type="EMBL" id="MGJD01000016">
    <property type="protein sequence ID" value="OGN00691.1"/>
    <property type="molecule type" value="Genomic_DNA"/>
</dbReference>
<organism evidence="1 2">
    <name type="scientific">Candidatus Yanofskybacteria bacterium RIFCSPHIGHO2_01_FULL_41_53</name>
    <dbReference type="NCBI Taxonomy" id="1802663"/>
    <lineage>
        <taxon>Bacteria</taxon>
        <taxon>Candidatus Yanofskyibacteriota</taxon>
    </lineage>
</organism>
<protein>
    <submittedName>
        <fullName evidence="1">Uncharacterized protein</fullName>
    </submittedName>
</protein>
<accession>A0A1F8EIM7</accession>
<dbReference type="Proteomes" id="UP000177117">
    <property type="component" value="Unassembled WGS sequence"/>
</dbReference>
<name>A0A1F8EIM7_9BACT</name>
<sequence>MRNDKFRAYKLRVGGKSYNEISKILGTPKSTLSGWFTSLILPQEAQDRLKKRVYEKSIKALIKRNKFQTHLAEKRARQIRQTSKTELGRINKRDLFILGVALYWAEGYKRPRLLNGKIRTCHPVSLTNSDPRLIVSFLKFLRETCNVPENKIRAGLRIFDHQNENYLTDFWQRTTQIDSSRFGKIYKAVSISSQRKKPFNTLPYGTIQIKVSDTNLYHKVMGWIDGLSF</sequence>
<gene>
    <name evidence="1" type="ORF">A2650_04070</name>
</gene>